<sequence length="1215" mass="138562">MYARRFAPLTRLHFASALVAAFEQILGGGRSNQQWHFYLSKDVMDMRATNSGDSNQMAYSSSNLATLTSILTPSDSPYYELAHLNYNIPYKHLPANSTTGIIKDLMNIGHGVGRGRLGDDNYTRSIELLAMRDKVTCDRSDPCHNCISNNINSRREFLPPPRNSLHTPMGLDFDLTQRFPKANSSLADSSHPIYQWLPKWKTDQYQSWKGRDCYHKYSNRLESGEVVGFQGTLVHQCLPPVSMVMNRGHNLEEIKLYASLPMVPNFYGQNIIRETQMKSRLWKELLLWPSNGPHIRTSTMEATNAIPSGPKLPTTLWIWFLPTYFHRSLSRRFPWLSMNLRTVKFLLKPDGEYGNIFVLFASSLIFYSIRPLIIQYGLIGRLDDKVGTIHSESKMRDQTLYSFLRGFLQLMSRDKDIHECHIKHHYQDTTVYRIKIFSRLIIVEVIVNNMKTYLEAVNVSRILVLSGTSTGISEYKSHADRPRSGAPDFLYRGHHILPRELRSSYAQSFVSCRGIQARTGMAPFRFSSFLLAFFLLPDAMLLNEMHLLRSLGSHMWCRVLCWSYIPFNLKCKKIFNIIVVHSFSLVESILLEREPPNFGITSNMPLPRIRTRLETTGRRSHTIVGLHSSWITLQSNMGRRGNISLMHPALREDLYVHWTDKHPWSFRHLDFHNSIRVGVRVTEILLVRDMGVDSPQPTEISLAQKPSVCLIFFLHCLRTPQPNPESLTRCHRSKSPLLNCHTTWEIIMGSFQGGLFMKQHARRSSFNKLSVEGQQTLGARKEKKNGAKDCALDACLCMFPTRPLRLYLPTGHNHLNPHLLPTTYYTNALTCIEYITYQHDMITIHGGWGVRDRCWGRRNGNHGSARAAHATSETMIGKRYNICACYYGSYVLEGAGCSSWKRMYVTVEIGDRQQSSNCDAAFKPPLTTDPRDTGKTRNPRNLIRSGQTEINLPEVETDIEKNGPLRTLAAVKLIGDGKDYSIKALKCLFILSCDFNFRKDCQTPNSQAKTGCRGGIWNSQCYEMVSCDAPDYRSLQYGQFLTLTKHTFRMHGSHDSRLLTRWSHQSTHFFMSLVLLLASHYPCLKFGDFAEGYYRAPTCHGASHVLEVLAIVVATADVSGVTLVGLTISQFIPLFHQTGFALVLFLCLSIAVLIKFQPMNHDERTPHRPPTDTLQKLALLIGRPPCRTVPEGSATEVLWRWYSRYSSGVRSFQAV</sequence>
<comment type="caution">
    <text evidence="1">The sequence shown here is derived from an EMBL/GenBank/DDBJ whole genome shotgun (WGS) entry which is preliminary data.</text>
</comment>
<accession>A0ACB6QC36</accession>
<gene>
    <name evidence="1" type="ORF">BDR25DRAFT_361586</name>
</gene>
<keyword evidence="2" id="KW-1185">Reference proteome</keyword>
<name>A0ACB6QC36_9PLEO</name>
<dbReference type="Proteomes" id="UP000799755">
    <property type="component" value="Unassembled WGS sequence"/>
</dbReference>
<dbReference type="EMBL" id="MU003536">
    <property type="protein sequence ID" value="KAF2464508.1"/>
    <property type="molecule type" value="Genomic_DNA"/>
</dbReference>
<proteinExistence type="predicted"/>
<evidence type="ECO:0000313" key="2">
    <source>
        <dbReference type="Proteomes" id="UP000799755"/>
    </source>
</evidence>
<evidence type="ECO:0000313" key="1">
    <source>
        <dbReference type="EMBL" id="KAF2464508.1"/>
    </source>
</evidence>
<reference evidence="1" key="1">
    <citation type="journal article" date="2020" name="Stud. Mycol.">
        <title>101 Dothideomycetes genomes: a test case for predicting lifestyles and emergence of pathogens.</title>
        <authorList>
            <person name="Haridas S."/>
            <person name="Albert R."/>
            <person name="Binder M."/>
            <person name="Bloem J."/>
            <person name="Labutti K."/>
            <person name="Salamov A."/>
            <person name="Andreopoulos B."/>
            <person name="Baker S."/>
            <person name="Barry K."/>
            <person name="Bills G."/>
            <person name="Bluhm B."/>
            <person name="Cannon C."/>
            <person name="Castanera R."/>
            <person name="Culley D."/>
            <person name="Daum C."/>
            <person name="Ezra D."/>
            <person name="Gonzalez J."/>
            <person name="Henrissat B."/>
            <person name="Kuo A."/>
            <person name="Liang C."/>
            <person name="Lipzen A."/>
            <person name="Lutzoni F."/>
            <person name="Magnuson J."/>
            <person name="Mondo S."/>
            <person name="Nolan M."/>
            <person name="Ohm R."/>
            <person name="Pangilinan J."/>
            <person name="Park H.-J."/>
            <person name="Ramirez L."/>
            <person name="Alfaro M."/>
            <person name="Sun H."/>
            <person name="Tritt A."/>
            <person name="Yoshinaga Y."/>
            <person name="Zwiers L.-H."/>
            <person name="Turgeon B."/>
            <person name="Goodwin S."/>
            <person name="Spatafora J."/>
            <person name="Crous P."/>
            <person name="Grigoriev I."/>
        </authorList>
    </citation>
    <scope>NUCLEOTIDE SEQUENCE</scope>
    <source>
        <strain evidence="1">ATCC 200398</strain>
    </source>
</reference>
<organism evidence="1 2">
    <name type="scientific">Lindgomyces ingoldianus</name>
    <dbReference type="NCBI Taxonomy" id="673940"/>
    <lineage>
        <taxon>Eukaryota</taxon>
        <taxon>Fungi</taxon>
        <taxon>Dikarya</taxon>
        <taxon>Ascomycota</taxon>
        <taxon>Pezizomycotina</taxon>
        <taxon>Dothideomycetes</taxon>
        <taxon>Pleosporomycetidae</taxon>
        <taxon>Pleosporales</taxon>
        <taxon>Lindgomycetaceae</taxon>
        <taxon>Lindgomyces</taxon>
    </lineage>
</organism>
<protein>
    <submittedName>
        <fullName evidence="1">Uncharacterized protein</fullName>
    </submittedName>
</protein>